<dbReference type="AlphaFoldDB" id="A0A0G4EV22"/>
<organism evidence="2 3">
    <name type="scientific">Vitrella brassicaformis (strain CCMP3155)</name>
    <dbReference type="NCBI Taxonomy" id="1169540"/>
    <lineage>
        <taxon>Eukaryota</taxon>
        <taxon>Sar</taxon>
        <taxon>Alveolata</taxon>
        <taxon>Colpodellida</taxon>
        <taxon>Vitrellaceae</taxon>
        <taxon>Vitrella</taxon>
    </lineage>
</organism>
<feature type="region of interest" description="Disordered" evidence="1">
    <location>
        <begin position="109"/>
        <end position="146"/>
    </location>
</feature>
<feature type="compositionally biased region" description="Basic and acidic residues" evidence="1">
    <location>
        <begin position="50"/>
        <end position="68"/>
    </location>
</feature>
<dbReference type="InParanoid" id="A0A0G4EV22"/>
<proteinExistence type="predicted"/>
<evidence type="ECO:0000313" key="3">
    <source>
        <dbReference type="Proteomes" id="UP000041254"/>
    </source>
</evidence>
<reference evidence="2 3" key="1">
    <citation type="submission" date="2014-11" db="EMBL/GenBank/DDBJ databases">
        <authorList>
            <person name="Zhu J."/>
            <person name="Qi W."/>
            <person name="Song R."/>
        </authorList>
    </citation>
    <scope>NUCLEOTIDE SEQUENCE [LARGE SCALE GENOMIC DNA]</scope>
</reference>
<dbReference type="EMBL" id="CDMY01000320">
    <property type="protein sequence ID" value="CEM02182.1"/>
    <property type="molecule type" value="Genomic_DNA"/>
</dbReference>
<accession>A0A0G4EV22</accession>
<dbReference type="STRING" id="1169540.A0A0G4EV22"/>
<dbReference type="OMA" id="CWNDISG"/>
<feature type="region of interest" description="Disordered" evidence="1">
    <location>
        <begin position="41"/>
        <end position="94"/>
    </location>
</feature>
<dbReference type="Pfam" id="PF10013">
    <property type="entry name" value="DUF2256"/>
    <property type="match status" value="1"/>
</dbReference>
<dbReference type="Proteomes" id="UP000041254">
    <property type="component" value="Unassembled WGS sequence"/>
</dbReference>
<evidence type="ECO:0000313" key="2">
    <source>
        <dbReference type="EMBL" id="CEM02182.1"/>
    </source>
</evidence>
<keyword evidence="3" id="KW-1185">Reference proteome</keyword>
<name>A0A0G4EV22_VITBC</name>
<dbReference type="InterPro" id="IPR017136">
    <property type="entry name" value="UCP037205"/>
</dbReference>
<feature type="compositionally biased region" description="Low complexity" evidence="1">
    <location>
        <begin position="69"/>
        <end position="84"/>
    </location>
</feature>
<dbReference type="OrthoDB" id="537467at2759"/>
<dbReference type="PANTHER" id="PTHR37463">
    <property type="entry name" value="GSL3115 PROTEIN"/>
    <property type="match status" value="1"/>
</dbReference>
<gene>
    <name evidence="2" type="ORF">Vbra_13491</name>
</gene>
<protein>
    <recommendedName>
        <fullName evidence="4">DUF2256 domain-containing protein</fullName>
    </recommendedName>
</protein>
<dbReference type="VEuPathDB" id="CryptoDB:Vbra_13491"/>
<dbReference type="PANTHER" id="PTHR37463:SF5">
    <property type="entry name" value="DUF2256 DOMAIN-CONTAINING PROTEIN"/>
    <property type="match status" value="1"/>
</dbReference>
<evidence type="ECO:0008006" key="4">
    <source>
        <dbReference type="Google" id="ProtNLM"/>
    </source>
</evidence>
<evidence type="ECO:0000256" key="1">
    <source>
        <dbReference type="SAM" id="MobiDB-lite"/>
    </source>
</evidence>
<sequence length="224" mass="25028">MPVGRNHKGIPPKVCVICQRPFTWRKKWERCWDEIQTCSDRCRNQRKAQQRTDARAADAPHEHDHTHPPESTADSPPSAPSVAANEHPADDEPHALTEGLSALRITPTDAASGDQQSPPSSDAPAAEERCRPMPHKGRKGGAHDDRTRECRVCGQGKKILFRCKWRKEQRQWDFVCRVCWPSVSGAESSRHATLGSDGMALIPNTHYRYGGTWKAVIGDVPQDD</sequence>